<dbReference type="PANTHER" id="PTHR42673:SF4">
    <property type="entry name" value="MALEYLACETOACETATE ISOMERASE"/>
    <property type="match status" value="1"/>
</dbReference>
<evidence type="ECO:0000259" key="1">
    <source>
        <dbReference type="PROSITE" id="PS50404"/>
    </source>
</evidence>
<dbReference type="InterPro" id="IPR036282">
    <property type="entry name" value="Glutathione-S-Trfase_C_sf"/>
</dbReference>
<dbReference type="STRING" id="105696.A0A1Y2M4K5"/>
<dbReference type="GO" id="GO:0016034">
    <property type="term" value="F:maleylacetoacetate isomerase activity"/>
    <property type="evidence" value="ECO:0007669"/>
    <property type="project" value="TreeGrafter"/>
</dbReference>
<dbReference type="Pfam" id="PF13409">
    <property type="entry name" value="GST_N_2"/>
    <property type="match status" value="1"/>
</dbReference>
<evidence type="ECO:0000259" key="2">
    <source>
        <dbReference type="PROSITE" id="PS50405"/>
    </source>
</evidence>
<dbReference type="Gene3D" id="1.20.1050.10">
    <property type="match status" value="1"/>
</dbReference>
<keyword evidence="4" id="KW-1185">Reference proteome</keyword>
<dbReference type="InterPro" id="IPR010987">
    <property type="entry name" value="Glutathione-S-Trfase_C-like"/>
</dbReference>
<dbReference type="OMA" id="CALEAYK"/>
<dbReference type="SFLD" id="SFLDS00019">
    <property type="entry name" value="Glutathione_Transferase_(cytos"/>
    <property type="match status" value="1"/>
</dbReference>
<evidence type="ECO:0000313" key="4">
    <source>
        <dbReference type="Proteomes" id="UP000193240"/>
    </source>
</evidence>
<gene>
    <name evidence="3" type="ORF">B5807_04580</name>
</gene>
<dbReference type="PROSITE" id="PS50405">
    <property type="entry name" value="GST_CTER"/>
    <property type="match status" value="1"/>
</dbReference>
<dbReference type="InParanoid" id="A0A1Y2M4K5"/>
<dbReference type="SUPFAM" id="SSF47616">
    <property type="entry name" value="GST C-terminal domain-like"/>
    <property type="match status" value="1"/>
</dbReference>
<dbReference type="GO" id="GO:0006749">
    <property type="term" value="P:glutathione metabolic process"/>
    <property type="evidence" value="ECO:0007669"/>
    <property type="project" value="TreeGrafter"/>
</dbReference>
<reference evidence="3 4" key="1">
    <citation type="journal article" date="2017" name="Genome Announc.">
        <title>Genome sequence of the saprophytic ascomycete Epicoccum nigrum ICMP 19927 strain isolated from New Zealand.</title>
        <authorList>
            <person name="Fokin M."/>
            <person name="Fleetwood D."/>
            <person name="Weir B.S."/>
            <person name="Villas-Boas S.G."/>
        </authorList>
    </citation>
    <scope>NUCLEOTIDE SEQUENCE [LARGE SCALE GENOMIC DNA]</scope>
    <source>
        <strain evidence="3 4">ICMP 19927</strain>
    </source>
</reference>
<dbReference type="PANTHER" id="PTHR42673">
    <property type="entry name" value="MALEYLACETOACETATE ISOMERASE"/>
    <property type="match status" value="1"/>
</dbReference>
<dbReference type="Pfam" id="PF13410">
    <property type="entry name" value="GST_C_2"/>
    <property type="match status" value="1"/>
</dbReference>
<dbReference type="InterPro" id="IPR004045">
    <property type="entry name" value="Glutathione_S-Trfase_N"/>
</dbReference>
<evidence type="ECO:0008006" key="5">
    <source>
        <dbReference type="Google" id="ProtNLM"/>
    </source>
</evidence>
<feature type="domain" description="GST N-terminal" evidence="1">
    <location>
        <begin position="4"/>
        <end position="84"/>
    </location>
</feature>
<dbReference type="SUPFAM" id="SSF52833">
    <property type="entry name" value="Thioredoxin-like"/>
    <property type="match status" value="1"/>
</dbReference>
<sequence>MSEKALTLISATPSAYARMNCIALSLKKIPFEVYNEIPWHSTTITPRHNPLEQLPILLFPDDRPPIYQSAHIQNYIVEKYADRGPSLLPGGIDDNLLAKQIVALSVGSLDALVLFGWETRRKQEQQNEKWKNRQIRKVSGAVKAFNAYVEAAAGKPHVLGEELTIADIGIICALEAYKFTQVQANWEKTYPGLAKYYAGLDKLRIFQETKPVMFNMNSDEVV</sequence>
<organism evidence="3 4">
    <name type="scientific">Epicoccum nigrum</name>
    <name type="common">Soil fungus</name>
    <name type="synonym">Epicoccum purpurascens</name>
    <dbReference type="NCBI Taxonomy" id="105696"/>
    <lineage>
        <taxon>Eukaryota</taxon>
        <taxon>Fungi</taxon>
        <taxon>Dikarya</taxon>
        <taxon>Ascomycota</taxon>
        <taxon>Pezizomycotina</taxon>
        <taxon>Dothideomycetes</taxon>
        <taxon>Pleosporomycetidae</taxon>
        <taxon>Pleosporales</taxon>
        <taxon>Pleosporineae</taxon>
        <taxon>Didymellaceae</taxon>
        <taxon>Epicoccum</taxon>
    </lineage>
</organism>
<evidence type="ECO:0000313" key="3">
    <source>
        <dbReference type="EMBL" id="OSS51034.1"/>
    </source>
</evidence>
<dbReference type="GO" id="GO:0006559">
    <property type="term" value="P:L-phenylalanine catabolic process"/>
    <property type="evidence" value="ECO:0007669"/>
    <property type="project" value="TreeGrafter"/>
</dbReference>
<dbReference type="InterPro" id="IPR036249">
    <property type="entry name" value="Thioredoxin-like_sf"/>
</dbReference>
<name>A0A1Y2M4K5_EPING</name>
<protein>
    <recommendedName>
        <fullName evidence="5">GST N-terminal domain-containing protein</fullName>
    </recommendedName>
</protein>
<proteinExistence type="predicted"/>
<dbReference type="AlphaFoldDB" id="A0A1Y2M4K5"/>
<dbReference type="Gene3D" id="3.40.30.10">
    <property type="entry name" value="Glutaredoxin"/>
    <property type="match status" value="1"/>
</dbReference>
<dbReference type="Proteomes" id="UP000193240">
    <property type="component" value="Unassembled WGS sequence"/>
</dbReference>
<accession>A0A1Y2M4K5</accession>
<dbReference type="PROSITE" id="PS50404">
    <property type="entry name" value="GST_NTER"/>
    <property type="match status" value="1"/>
</dbReference>
<dbReference type="GO" id="GO:0004364">
    <property type="term" value="F:glutathione transferase activity"/>
    <property type="evidence" value="ECO:0007669"/>
    <property type="project" value="TreeGrafter"/>
</dbReference>
<dbReference type="EMBL" id="KZ107841">
    <property type="protein sequence ID" value="OSS51034.1"/>
    <property type="molecule type" value="Genomic_DNA"/>
</dbReference>
<feature type="domain" description="GST C-terminal" evidence="2">
    <location>
        <begin position="91"/>
        <end position="222"/>
    </location>
</feature>
<dbReference type="InterPro" id="IPR040079">
    <property type="entry name" value="Glutathione_S-Trfase"/>
</dbReference>